<sequence length="35" mass="3541">SRGTKVLDGGSDVLNDGIEVIEVVVKWNGSGIGGI</sequence>
<protein>
    <submittedName>
        <fullName evidence="1">Uncharacterized protein</fullName>
    </submittedName>
</protein>
<dbReference type="AlphaFoldDB" id="A0A699VN68"/>
<proteinExistence type="predicted"/>
<dbReference type="EMBL" id="BKCJ011479480">
    <property type="protein sequence ID" value="GFD37012.1"/>
    <property type="molecule type" value="Genomic_DNA"/>
</dbReference>
<accession>A0A699VN68</accession>
<gene>
    <name evidence="1" type="ORF">Tci_908981</name>
</gene>
<comment type="caution">
    <text evidence="1">The sequence shown here is derived from an EMBL/GenBank/DDBJ whole genome shotgun (WGS) entry which is preliminary data.</text>
</comment>
<organism evidence="1">
    <name type="scientific">Tanacetum cinerariifolium</name>
    <name type="common">Dalmatian daisy</name>
    <name type="synonym">Chrysanthemum cinerariifolium</name>
    <dbReference type="NCBI Taxonomy" id="118510"/>
    <lineage>
        <taxon>Eukaryota</taxon>
        <taxon>Viridiplantae</taxon>
        <taxon>Streptophyta</taxon>
        <taxon>Embryophyta</taxon>
        <taxon>Tracheophyta</taxon>
        <taxon>Spermatophyta</taxon>
        <taxon>Magnoliopsida</taxon>
        <taxon>eudicotyledons</taxon>
        <taxon>Gunneridae</taxon>
        <taxon>Pentapetalae</taxon>
        <taxon>asterids</taxon>
        <taxon>campanulids</taxon>
        <taxon>Asterales</taxon>
        <taxon>Asteraceae</taxon>
        <taxon>Asteroideae</taxon>
        <taxon>Anthemideae</taxon>
        <taxon>Anthemidinae</taxon>
        <taxon>Tanacetum</taxon>
    </lineage>
</organism>
<name>A0A699VN68_TANCI</name>
<feature type="non-terminal residue" evidence="1">
    <location>
        <position position="1"/>
    </location>
</feature>
<reference evidence="1" key="1">
    <citation type="journal article" date="2019" name="Sci. Rep.">
        <title>Draft genome of Tanacetum cinerariifolium, the natural source of mosquito coil.</title>
        <authorList>
            <person name="Yamashiro T."/>
            <person name="Shiraishi A."/>
            <person name="Satake H."/>
            <person name="Nakayama K."/>
        </authorList>
    </citation>
    <scope>NUCLEOTIDE SEQUENCE</scope>
</reference>
<evidence type="ECO:0000313" key="1">
    <source>
        <dbReference type="EMBL" id="GFD37012.1"/>
    </source>
</evidence>